<comment type="caution">
    <text evidence="1">The sequence shown here is derived from an EMBL/GenBank/DDBJ whole genome shotgun (WGS) entry which is preliminary data.</text>
</comment>
<keyword evidence="2" id="KW-1185">Reference proteome</keyword>
<protein>
    <submittedName>
        <fullName evidence="1">Uncharacterized protein</fullName>
    </submittedName>
</protein>
<name>A0A8X6F0E9_TRICU</name>
<dbReference type="AlphaFoldDB" id="A0A8X6F0E9"/>
<gene>
    <name evidence="1" type="ORF">TNCT_494331</name>
</gene>
<dbReference type="EMBL" id="BMAO01030214">
    <property type="protein sequence ID" value="GFQ66472.1"/>
    <property type="molecule type" value="Genomic_DNA"/>
</dbReference>
<proteinExistence type="predicted"/>
<dbReference type="Proteomes" id="UP000887116">
    <property type="component" value="Unassembled WGS sequence"/>
</dbReference>
<evidence type="ECO:0000313" key="1">
    <source>
        <dbReference type="EMBL" id="GFQ66472.1"/>
    </source>
</evidence>
<sequence>MKTEQKLFMGLSKKQMCISRLVRPQVGRHPAPIPEKSTRPYRSAGVVQVGEPLLAHYSPSLFPTFLSLVFNLAKITMETVSTIGYPSLCSYFTIRHVNPTR</sequence>
<evidence type="ECO:0000313" key="2">
    <source>
        <dbReference type="Proteomes" id="UP000887116"/>
    </source>
</evidence>
<reference evidence="1" key="1">
    <citation type="submission" date="2020-07" db="EMBL/GenBank/DDBJ databases">
        <title>Multicomponent nature underlies the extraordinary mechanical properties of spider dragline silk.</title>
        <authorList>
            <person name="Kono N."/>
            <person name="Nakamura H."/>
            <person name="Mori M."/>
            <person name="Yoshida Y."/>
            <person name="Ohtoshi R."/>
            <person name="Malay A.D."/>
            <person name="Moran D.A.P."/>
            <person name="Tomita M."/>
            <person name="Numata K."/>
            <person name="Arakawa K."/>
        </authorList>
    </citation>
    <scope>NUCLEOTIDE SEQUENCE</scope>
</reference>
<accession>A0A8X6F0E9</accession>
<organism evidence="1 2">
    <name type="scientific">Trichonephila clavata</name>
    <name type="common">Joro spider</name>
    <name type="synonym">Nephila clavata</name>
    <dbReference type="NCBI Taxonomy" id="2740835"/>
    <lineage>
        <taxon>Eukaryota</taxon>
        <taxon>Metazoa</taxon>
        <taxon>Ecdysozoa</taxon>
        <taxon>Arthropoda</taxon>
        <taxon>Chelicerata</taxon>
        <taxon>Arachnida</taxon>
        <taxon>Araneae</taxon>
        <taxon>Araneomorphae</taxon>
        <taxon>Entelegynae</taxon>
        <taxon>Araneoidea</taxon>
        <taxon>Nephilidae</taxon>
        <taxon>Trichonephila</taxon>
    </lineage>
</organism>